<reference evidence="3" key="1">
    <citation type="journal article" date="2011" name="Nature">
        <title>Genome sequence and analysis of the tuber crop potato.</title>
        <authorList>
            <consortium name="The Potato Genome Sequencing Consortium"/>
        </authorList>
    </citation>
    <scope>NUCLEOTIDE SEQUENCE [LARGE SCALE GENOMIC DNA]</scope>
    <source>
        <strain evidence="3">cv. DM1-3 516 R44</strain>
    </source>
</reference>
<dbReference type="AlphaFoldDB" id="M1DGP8"/>
<feature type="compositionally biased region" description="Polar residues" evidence="1">
    <location>
        <begin position="67"/>
        <end position="81"/>
    </location>
</feature>
<dbReference type="Proteomes" id="UP000011115">
    <property type="component" value="Unassembled WGS sequence"/>
</dbReference>
<evidence type="ECO:0000313" key="2">
    <source>
        <dbReference type="EnsemblPlants" id="PGSC0003DMT400088776"/>
    </source>
</evidence>
<feature type="compositionally biased region" description="Polar residues" evidence="1">
    <location>
        <begin position="116"/>
        <end position="135"/>
    </location>
</feature>
<proteinExistence type="predicted"/>
<accession>M1DGP8</accession>
<reference evidence="2" key="2">
    <citation type="submission" date="2015-06" db="UniProtKB">
        <authorList>
            <consortium name="EnsemblPlants"/>
        </authorList>
    </citation>
    <scope>IDENTIFICATION</scope>
    <source>
        <strain evidence="2">DM1-3 516 R44</strain>
    </source>
</reference>
<dbReference type="EnsemblPlants" id="PGSC0003DMT400088776">
    <property type="protein sequence ID" value="PGSC0003DMT400088776"/>
    <property type="gene ID" value="PGSC0003DMG400038347"/>
</dbReference>
<name>M1DGP8_SOLTU</name>
<dbReference type="HOGENOM" id="CLU_097724_0_0_1"/>
<dbReference type="InParanoid" id="M1DGP8"/>
<feature type="compositionally biased region" description="Low complexity" evidence="1">
    <location>
        <begin position="52"/>
        <end position="66"/>
    </location>
</feature>
<organism evidence="2 3">
    <name type="scientific">Solanum tuberosum</name>
    <name type="common">Potato</name>
    <dbReference type="NCBI Taxonomy" id="4113"/>
    <lineage>
        <taxon>Eukaryota</taxon>
        <taxon>Viridiplantae</taxon>
        <taxon>Streptophyta</taxon>
        <taxon>Embryophyta</taxon>
        <taxon>Tracheophyta</taxon>
        <taxon>Spermatophyta</taxon>
        <taxon>Magnoliopsida</taxon>
        <taxon>eudicotyledons</taxon>
        <taxon>Gunneridae</taxon>
        <taxon>Pentapetalae</taxon>
        <taxon>asterids</taxon>
        <taxon>lamiids</taxon>
        <taxon>Solanales</taxon>
        <taxon>Solanaceae</taxon>
        <taxon>Solanoideae</taxon>
        <taxon>Solaneae</taxon>
        <taxon>Solanum</taxon>
    </lineage>
</organism>
<evidence type="ECO:0000256" key="1">
    <source>
        <dbReference type="SAM" id="MobiDB-lite"/>
    </source>
</evidence>
<feature type="compositionally biased region" description="Low complexity" evidence="1">
    <location>
        <begin position="95"/>
        <end position="115"/>
    </location>
</feature>
<dbReference type="Gramene" id="PGSC0003DMT400088776">
    <property type="protein sequence ID" value="PGSC0003DMT400088776"/>
    <property type="gene ID" value="PGSC0003DMG400038347"/>
</dbReference>
<evidence type="ECO:0000313" key="3">
    <source>
        <dbReference type="Proteomes" id="UP000011115"/>
    </source>
</evidence>
<feature type="region of interest" description="Disordered" evidence="1">
    <location>
        <begin position="42"/>
        <end position="146"/>
    </location>
</feature>
<keyword evidence="3" id="KW-1185">Reference proteome</keyword>
<protein>
    <submittedName>
        <fullName evidence="2">Integrase core domain containing protein</fullName>
    </submittedName>
</protein>
<sequence>MVSLGTNIAFTGTMEPKKLDTFAKQGKSKFVALSFRLIDEDTNTETDLGYVPPNTRTSPTAPRATRGTSQKVITDVVTISQSDEEPTMIRSPTRAASSSSTGSASGSESAHALGSNAQSATGSGQDDQVTSSEDATSLEFVPAPRN</sequence>
<dbReference type="PaxDb" id="4113-PGSC0003DMT400088776"/>